<dbReference type="AlphaFoldDB" id="G3T7V6"/>
<sequence>MLVHLFTNGVRSSARLRSRGCPAAELASAQEVDVPKSAKAVCLTSSSHKTDRRISKKFKHDKDNLVKSELQKLVTKSASASLPKIAPKTPCANEPLELGGHCTEPPGNEAGATAQQEAEGLPLSHCGILRDECPTQTDDGLSPPKHSAAPEAQLSNSSSAAQDESALEAEEAQKPPLQMDNSVFLDDDSNQPMPVSRFFGNVELMQKDLPPASSACPSMSRREFRKMHFRAKDDDDEDDD</sequence>
<proteinExistence type="inferred from homology"/>
<evidence type="ECO:0000256" key="3">
    <source>
        <dbReference type="ARBA" id="ARBA00023242"/>
    </source>
</evidence>
<dbReference type="InterPro" id="IPR031530">
    <property type="entry name" value="UPF0688"/>
</dbReference>
<dbReference type="eggNOG" id="ENOG502S2Y3">
    <property type="taxonomic scope" value="Eukaryota"/>
</dbReference>
<protein>
    <submittedName>
        <fullName evidence="5">Chromosome 1 open reading frame 174</fullName>
    </submittedName>
</protein>
<reference evidence="5" key="2">
    <citation type="submission" date="2025-08" db="UniProtKB">
        <authorList>
            <consortium name="Ensembl"/>
        </authorList>
    </citation>
    <scope>IDENTIFICATION</scope>
    <source>
        <strain evidence="5">Isolate ISIS603380</strain>
    </source>
</reference>
<dbReference type="STRING" id="9785.ENSLAFP00000009716"/>
<dbReference type="GO" id="GO:0005654">
    <property type="term" value="C:nucleoplasm"/>
    <property type="evidence" value="ECO:0007669"/>
    <property type="project" value="Ensembl"/>
</dbReference>
<feature type="region of interest" description="Disordered" evidence="4">
    <location>
        <begin position="98"/>
        <end position="194"/>
    </location>
</feature>
<gene>
    <name evidence="5" type="primary">C1orf174</name>
</gene>
<organism evidence="5 6">
    <name type="scientific">Loxodonta africana</name>
    <name type="common">African elephant</name>
    <dbReference type="NCBI Taxonomy" id="9785"/>
    <lineage>
        <taxon>Eukaryota</taxon>
        <taxon>Metazoa</taxon>
        <taxon>Chordata</taxon>
        <taxon>Craniata</taxon>
        <taxon>Vertebrata</taxon>
        <taxon>Euteleostomi</taxon>
        <taxon>Mammalia</taxon>
        <taxon>Eutheria</taxon>
        <taxon>Afrotheria</taxon>
        <taxon>Proboscidea</taxon>
        <taxon>Elephantidae</taxon>
        <taxon>Loxodonta</taxon>
    </lineage>
</organism>
<reference evidence="5 6" key="1">
    <citation type="submission" date="2009-06" db="EMBL/GenBank/DDBJ databases">
        <title>The Genome Sequence of Loxodonta africana (African elephant).</title>
        <authorList>
            <person name="Di Palma F."/>
            <person name="Heiman D."/>
            <person name="Young S."/>
            <person name="Johnson J."/>
            <person name="Lander E.S."/>
            <person name="Lindblad-Toh K."/>
        </authorList>
    </citation>
    <scope>NUCLEOTIDE SEQUENCE [LARGE SCALE GENOMIC DNA]</scope>
    <source>
        <strain evidence="5 6">Isolate ISIS603380</strain>
    </source>
</reference>
<evidence type="ECO:0000256" key="4">
    <source>
        <dbReference type="SAM" id="MobiDB-lite"/>
    </source>
</evidence>
<dbReference type="InParanoid" id="G3T7V6"/>
<dbReference type="PANTHER" id="PTHR28491:SF1">
    <property type="entry name" value="UPF0688 PROTEIN C1ORF174"/>
    <property type="match status" value="1"/>
</dbReference>
<dbReference type="FunCoup" id="G3T7V6">
    <property type="interactions" value="624"/>
</dbReference>
<dbReference type="GeneTree" id="ENSGT00390000016496"/>
<dbReference type="HOGENOM" id="CLU_096286_0_0_1"/>
<feature type="region of interest" description="Disordered" evidence="4">
    <location>
        <begin position="208"/>
        <end position="240"/>
    </location>
</feature>
<dbReference type="OMA" id="FKYDRGH"/>
<dbReference type="PANTHER" id="PTHR28491">
    <property type="entry name" value="UPF0688 PROTEIN C1ORF174"/>
    <property type="match status" value="1"/>
</dbReference>
<feature type="compositionally biased region" description="Polar residues" evidence="4">
    <location>
        <begin position="153"/>
        <end position="162"/>
    </location>
</feature>
<evidence type="ECO:0000313" key="5">
    <source>
        <dbReference type="Ensembl" id="ENSLAFP00000009716.2"/>
    </source>
</evidence>
<dbReference type="Ensembl" id="ENSLAFT00000011632.2">
    <property type="protein sequence ID" value="ENSLAFP00000009716.2"/>
    <property type="gene ID" value="ENSLAFG00000011634.2"/>
</dbReference>
<feature type="compositionally biased region" description="Low complexity" evidence="4">
    <location>
        <begin position="109"/>
        <end position="120"/>
    </location>
</feature>
<evidence type="ECO:0000256" key="2">
    <source>
        <dbReference type="ARBA" id="ARBA00006634"/>
    </source>
</evidence>
<accession>G3T7V6</accession>
<comment type="similarity">
    <text evidence="2">Belongs to the UPF0688 family.</text>
</comment>
<evidence type="ECO:0000313" key="6">
    <source>
        <dbReference type="Proteomes" id="UP000007646"/>
    </source>
</evidence>
<dbReference type="Proteomes" id="UP000007646">
    <property type="component" value="Unassembled WGS sequence"/>
</dbReference>
<reference evidence="5" key="3">
    <citation type="submission" date="2025-09" db="UniProtKB">
        <authorList>
            <consortium name="Ensembl"/>
        </authorList>
    </citation>
    <scope>IDENTIFICATION</scope>
    <source>
        <strain evidence="5">Isolate ISIS603380</strain>
    </source>
</reference>
<keyword evidence="3" id="KW-0539">Nucleus</keyword>
<dbReference type="Pfam" id="PF15772">
    <property type="entry name" value="UPF0688"/>
    <property type="match status" value="1"/>
</dbReference>
<evidence type="ECO:0000256" key="1">
    <source>
        <dbReference type="ARBA" id="ARBA00004123"/>
    </source>
</evidence>
<keyword evidence="6" id="KW-1185">Reference proteome</keyword>
<name>G3T7V6_LOXAF</name>
<comment type="subcellular location">
    <subcellularLocation>
        <location evidence="1">Nucleus</location>
    </subcellularLocation>
</comment>